<accession>A0A9J5X1K8</accession>
<keyword evidence="3" id="KW-1185">Reference proteome</keyword>
<feature type="compositionally biased region" description="Basic and acidic residues" evidence="1">
    <location>
        <begin position="49"/>
        <end position="67"/>
    </location>
</feature>
<protein>
    <submittedName>
        <fullName evidence="2">Uncharacterized protein</fullName>
    </submittedName>
</protein>
<reference evidence="2 3" key="1">
    <citation type="submission" date="2020-09" db="EMBL/GenBank/DDBJ databases">
        <title>De no assembly of potato wild relative species, Solanum commersonii.</title>
        <authorList>
            <person name="Cho K."/>
        </authorList>
    </citation>
    <scope>NUCLEOTIDE SEQUENCE [LARGE SCALE GENOMIC DNA]</scope>
    <source>
        <strain evidence="2">LZ3.2</strain>
        <tissue evidence="2">Leaf</tissue>
    </source>
</reference>
<sequence length="118" mass="13753">MNQKERNLAKPSSSSRRANLKLRVECEGQSKGHCLRCQRYGQRFTLSDSPEHIENKDDKNTSDDMPDKKVIRSTKILIQMVKDRSCSFNLGERLMKSTAMKSLEMIHHCCEEIKAYFR</sequence>
<gene>
    <name evidence="2" type="ORF">H5410_052477</name>
</gene>
<dbReference type="Proteomes" id="UP000824120">
    <property type="component" value="Chromosome 10"/>
</dbReference>
<organism evidence="2 3">
    <name type="scientific">Solanum commersonii</name>
    <name type="common">Commerson's wild potato</name>
    <name type="synonym">Commerson's nightshade</name>
    <dbReference type="NCBI Taxonomy" id="4109"/>
    <lineage>
        <taxon>Eukaryota</taxon>
        <taxon>Viridiplantae</taxon>
        <taxon>Streptophyta</taxon>
        <taxon>Embryophyta</taxon>
        <taxon>Tracheophyta</taxon>
        <taxon>Spermatophyta</taxon>
        <taxon>Magnoliopsida</taxon>
        <taxon>eudicotyledons</taxon>
        <taxon>Gunneridae</taxon>
        <taxon>Pentapetalae</taxon>
        <taxon>asterids</taxon>
        <taxon>lamiids</taxon>
        <taxon>Solanales</taxon>
        <taxon>Solanaceae</taxon>
        <taxon>Solanoideae</taxon>
        <taxon>Solaneae</taxon>
        <taxon>Solanum</taxon>
    </lineage>
</organism>
<evidence type="ECO:0000313" key="2">
    <source>
        <dbReference type="EMBL" id="KAG5581850.1"/>
    </source>
</evidence>
<evidence type="ECO:0000313" key="3">
    <source>
        <dbReference type="Proteomes" id="UP000824120"/>
    </source>
</evidence>
<feature type="region of interest" description="Disordered" evidence="1">
    <location>
        <begin position="48"/>
        <end position="67"/>
    </location>
</feature>
<feature type="region of interest" description="Disordered" evidence="1">
    <location>
        <begin position="1"/>
        <end position="21"/>
    </location>
</feature>
<dbReference type="EMBL" id="JACXVP010000010">
    <property type="protein sequence ID" value="KAG5581850.1"/>
    <property type="molecule type" value="Genomic_DNA"/>
</dbReference>
<name>A0A9J5X1K8_SOLCO</name>
<dbReference type="AlphaFoldDB" id="A0A9J5X1K8"/>
<proteinExistence type="predicted"/>
<comment type="caution">
    <text evidence="2">The sequence shown here is derived from an EMBL/GenBank/DDBJ whole genome shotgun (WGS) entry which is preliminary data.</text>
</comment>
<evidence type="ECO:0000256" key="1">
    <source>
        <dbReference type="SAM" id="MobiDB-lite"/>
    </source>
</evidence>